<dbReference type="Proteomes" id="UP000784128">
    <property type="component" value="Unassembled WGS sequence"/>
</dbReference>
<organism evidence="1 2">
    <name type="scientific">Pelotalea chapellei</name>
    <dbReference type="NCBI Taxonomy" id="44671"/>
    <lineage>
        <taxon>Bacteria</taxon>
        <taxon>Pseudomonadati</taxon>
        <taxon>Thermodesulfobacteriota</taxon>
        <taxon>Desulfuromonadia</taxon>
        <taxon>Geobacterales</taxon>
        <taxon>Geobacteraceae</taxon>
        <taxon>Pelotalea</taxon>
    </lineage>
</organism>
<gene>
    <name evidence="1" type="ORF">KJB30_04600</name>
</gene>
<comment type="caution">
    <text evidence="1">The sequence shown here is derived from an EMBL/GenBank/DDBJ whole genome shotgun (WGS) entry which is preliminary data.</text>
</comment>
<proteinExistence type="predicted"/>
<keyword evidence="2" id="KW-1185">Reference proteome</keyword>
<accession>A0ABS5U5V9</accession>
<evidence type="ECO:0008006" key="3">
    <source>
        <dbReference type="Google" id="ProtNLM"/>
    </source>
</evidence>
<name>A0ABS5U5V9_9BACT</name>
<dbReference type="RefSeq" id="WP_214296757.1">
    <property type="nucleotide sequence ID" value="NZ_JAHDYS010000003.1"/>
</dbReference>
<protein>
    <recommendedName>
        <fullName evidence="3">Motility protein YjfB-like</fullName>
    </recommendedName>
</protein>
<reference evidence="1 2" key="1">
    <citation type="submission" date="2021-05" db="EMBL/GenBank/DDBJ databases">
        <title>The draft genome of Geobacter chapellei DSM 13688.</title>
        <authorList>
            <person name="Xu Z."/>
            <person name="Masuda Y."/>
            <person name="Itoh H."/>
            <person name="Senoo K."/>
        </authorList>
    </citation>
    <scope>NUCLEOTIDE SEQUENCE [LARGE SCALE GENOMIC DNA]</scope>
    <source>
        <strain evidence="1 2">DSM 13688</strain>
    </source>
</reference>
<dbReference type="EMBL" id="JAHDYS010000003">
    <property type="protein sequence ID" value="MBT1071051.1"/>
    <property type="molecule type" value="Genomic_DNA"/>
</dbReference>
<sequence>MDTVSIAGAAQLMKTAQTQQVLSTTLMKQAAEQQNQIVNILAQNAQQTPQPAADSNYNFSTYA</sequence>
<evidence type="ECO:0000313" key="1">
    <source>
        <dbReference type="EMBL" id="MBT1071051.1"/>
    </source>
</evidence>
<evidence type="ECO:0000313" key="2">
    <source>
        <dbReference type="Proteomes" id="UP000784128"/>
    </source>
</evidence>